<reference evidence="1 2" key="1">
    <citation type="submission" date="2024-02" db="EMBL/GenBank/DDBJ databases">
        <authorList>
            <person name="Chen Y."/>
            <person name="Shah S."/>
            <person name="Dougan E. K."/>
            <person name="Thang M."/>
            <person name="Chan C."/>
        </authorList>
    </citation>
    <scope>NUCLEOTIDE SEQUENCE [LARGE SCALE GENOMIC DNA]</scope>
</reference>
<proteinExistence type="predicted"/>
<organism evidence="1 2">
    <name type="scientific">Durusdinium trenchii</name>
    <dbReference type="NCBI Taxonomy" id="1381693"/>
    <lineage>
        <taxon>Eukaryota</taxon>
        <taxon>Sar</taxon>
        <taxon>Alveolata</taxon>
        <taxon>Dinophyceae</taxon>
        <taxon>Suessiales</taxon>
        <taxon>Symbiodiniaceae</taxon>
        <taxon>Durusdinium</taxon>
    </lineage>
</organism>
<gene>
    <name evidence="1" type="ORF">CCMP2556_LOCUS20915</name>
</gene>
<dbReference type="Proteomes" id="UP001642484">
    <property type="component" value="Unassembled WGS sequence"/>
</dbReference>
<comment type="caution">
    <text evidence="1">The sequence shown here is derived from an EMBL/GenBank/DDBJ whole genome shotgun (WGS) entry which is preliminary data.</text>
</comment>
<evidence type="ECO:0000313" key="2">
    <source>
        <dbReference type="Proteomes" id="UP001642484"/>
    </source>
</evidence>
<sequence length="312" mass="35552">MSKKVRRLHSLVRVTTSEQMSESQYVAENVAEYVKSMTEVMKTKAHQLGIFHHSAARSKERQLWLRSQATDTRLEDVLAEVRGKSIMLAMDSMDKTWWQLRAKFDSYFDSTEDHLAAFKTALEALDSYTDRCSMSFTGLKSAYTVVARANLKTRATLKEVWTATNPLVGLLVSQVPRTNHYGWTSTRQTRVADRESFEFGNPECEALCIECVETSVQQFLRSVGFAARHRTVLHEHPLLFILYQGSRPHQALFVGPISVFAGPPPFKRDHFCDDTRVVRTRYCTVNMTSYLGSLNNIGCPHIIGSVFEFTSY</sequence>
<dbReference type="EMBL" id="CAXAMN010012392">
    <property type="protein sequence ID" value="CAK9038110.1"/>
    <property type="molecule type" value="Genomic_DNA"/>
</dbReference>
<name>A0ABP0LFZ6_9DINO</name>
<evidence type="ECO:0000313" key="1">
    <source>
        <dbReference type="EMBL" id="CAK9038110.1"/>
    </source>
</evidence>
<accession>A0ABP0LFZ6</accession>
<keyword evidence="2" id="KW-1185">Reference proteome</keyword>
<protein>
    <submittedName>
        <fullName evidence="1">Uncharacterized protein</fullName>
    </submittedName>
</protein>